<name>A0A0G2HKI9_9SYNE</name>
<gene>
    <name evidence="1" type="ORF">TE42_06705</name>
</gene>
<accession>A0A0G2HKI9</accession>
<dbReference type="GO" id="GO:0004038">
    <property type="term" value="F:allantoinase activity"/>
    <property type="evidence" value="ECO:0007669"/>
    <property type="project" value="TreeGrafter"/>
</dbReference>
<dbReference type="AlphaFoldDB" id="A0A0G2HKI9"/>
<sequence>MVAAPHQPALQRDVLLDGARIRDWSTPGGLAVGEGTPVVPAADLWLGPCLVDPYSHLEEAHGLVDNLPRLAAAALRGGYGTVALSPQAAPWRDQPQELITGCRHGLELLSWGSFTAGGGGQDFSHHGALLAAGAVGLAEESCCGRHQLLFHGLQWQADAHRRGEGSPLAIAPRDPHLQAGGVVREGADALRLGLPMDPVASELLPLRQLLQAAELVDGATGLRLLNLSTAAAVACLQHHPHTMDAAVHWWHLVEDTSGLGRLSDSWRVHPSLGGHRDRQALQQAVRQGLITCITVNHRAIDHHQQLLPVEERPAGLAGHDHVLPLLWAELVEGLGLPVEKLWWLLCWGAQHFLGQPPEALKPGSSHWLLFSPNDPWIMPCHGSGRGGGNRPWQGRTIQGRVVASGLVSGRWLAKP</sequence>
<dbReference type="Gene3D" id="2.30.40.10">
    <property type="entry name" value="Urease, subunit C, domain 1"/>
    <property type="match status" value="1"/>
</dbReference>
<comment type="caution">
    <text evidence="1">The sequence shown here is derived from an EMBL/GenBank/DDBJ whole genome shotgun (WGS) entry which is preliminary data.</text>
</comment>
<dbReference type="InterPro" id="IPR050138">
    <property type="entry name" value="DHOase/Allantoinase_Hydrolase"/>
</dbReference>
<dbReference type="PATRIC" id="fig|1604020.3.peg.1124"/>
<dbReference type="GO" id="GO:0005737">
    <property type="term" value="C:cytoplasm"/>
    <property type="evidence" value="ECO:0007669"/>
    <property type="project" value="TreeGrafter"/>
</dbReference>
<evidence type="ECO:0000313" key="2">
    <source>
        <dbReference type="Proteomes" id="UP000035067"/>
    </source>
</evidence>
<dbReference type="InterPro" id="IPR011059">
    <property type="entry name" value="Metal-dep_hydrolase_composite"/>
</dbReference>
<dbReference type="PANTHER" id="PTHR43668">
    <property type="entry name" value="ALLANTOINASE"/>
    <property type="match status" value="1"/>
</dbReference>
<evidence type="ECO:0000313" key="1">
    <source>
        <dbReference type="EMBL" id="KKZ11870.1"/>
    </source>
</evidence>
<protein>
    <recommendedName>
        <fullName evidence="3">Dihydroorotase</fullName>
    </recommendedName>
</protein>
<dbReference type="Gene3D" id="3.20.20.140">
    <property type="entry name" value="Metal-dependent hydrolases"/>
    <property type="match status" value="1"/>
</dbReference>
<organism evidence="1 2">
    <name type="scientific">Candidatus Synechococcus spongiarum SP3</name>
    <dbReference type="NCBI Taxonomy" id="1604020"/>
    <lineage>
        <taxon>Bacteria</taxon>
        <taxon>Bacillati</taxon>
        <taxon>Cyanobacteriota</taxon>
        <taxon>Cyanophyceae</taxon>
        <taxon>Synechococcales</taxon>
        <taxon>Synechococcaceae</taxon>
        <taxon>Synechococcus</taxon>
    </lineage>
</organism>
<dbReference type="GO" id="GO:0006145">
    <property type="term" value="P:purine nucleobase catabolic process"/>
    <property type="evidence" value="ECO:0007669"/>
    <property type="project" value="TreeGrafter"/>
</dbReference>
<dbReference type="EMBL" id="JXQG01000037">
    <property type="protein sequence ID" value="KKZ11870.1"/>
    <property type="molecule type" value="Genomic_DNA"/>
</dbReference>
<dbReference type="Proteomes" id="UP000035067">
    <property type="component" value="Unassembled WGS sequence"/>
</dbReference>
<dbReference type="SUPFAM" id="SSF51556">
    <property type="entry name" value="Metallo-dependent hydrolases"/>
    <property type="match status" value="1"/>
</dbReference>
<proteinExistence type="predicted"/>
<dbReference type="InterPro" id="IPR032466">
    <property type="entry name" value="Metal_Hydrolase"/>
</dbReference>
<dbReference type="PANTHER" id="PTHR43668:SF2">
    <property type="entry name" value="ALLANTOINASE"/>
    <property type="match status" value="1"/>
</dbReference>
<reference evidence="1 2" key="1">
    <citation type="submission" date="2015-01" db="EMBL/GenBank/DDBJ databases">
        <title>Lifestyle Evolution in Cyanobacterial Symbionts of Sponges.</title>
        <authorList>
            <person name="Burgsdorf I."/>
            <person name="Slaby B.M."/>
            <person name="Handley K.M."/>
            <person name="Haber M."/>
            <person name="Blom J."/>
            <person name="Marshall C.W."/>
            <person name="Gilbert J.A."/>
            <person name="Hentschel U."/>
            <person name="Steindler L."/>
        </authorList>
    </citation>
    <scope>NUCLEOTIDE SEQUENCE [LARGE SCALE GENOMIC DNA]</scope>
    <source>
        <strain evidence="1">SP3</strain>
    </source>
</reference>
<evidence type="ECO:0008006" key="3">
    <source>
        <dbReference type="Google" id="ProtNLM"/>
    </source>
</evidence>